<gene>
    <name evidence="7" type="ORF">BAUR9175_00602</name>
    <name evidence="6" type="ORF">BAURA63_00032</name>
</gene>
<dbReference type="SUPFAM" id="SSF55781">
    <property type="entry name" value="GAF domain-like"/>
    <property type="match status" value="1"/>
</dbReference>
<dbReference type="Proteomes" id="UP000234525">
    <property type="component" value="Unassembled WGS sequence"/>
</dbReference>
<evidence type="ECO:0000256" key="2">
    <source>
        <dbReference type="ARBA" id="ARBA00023125"/>
    </source>
</evidence>
<evidence type="ECO:0000313" key="9">
    <source>
        <dbReference type="Proteomes" id="UP000234525"/>
    </source>
</evidence>
<dbReference type="PROSITE" id="PS51078">
    <property type="entry name" value="ICLR_ED"/>
    <property type="match status" value="1"/>
</dbReference>
<feature type="domain" description="HTH iclR-type" evidence="4">
    <location>
        <begin position="72"/>
        <end position="132"/>
    </location>
</feature>
<feature type="domain" description="IclR-ED" evidence="5">
    <location>
        <begin position="133"/>
        <end position="316"/>
    </location>
</feature>
<evidence type="ECO:0000259" key="5">
    <source>
        <dbReference type="PROSITE" id="PS51078"/>
    </source>
</evidence>
<dbReference type="InterPro" id="IPR050707">
    <property type="entry name" value="HTH_MetabolicPath_Reg"/>
</dbReference>
<dbReference type="PROSITE" id="PS51077">
    <property type="entry name" value="HTH_ICLR"/>
    <property type="match status" value="1"/>
</dbReference>
<name>A0A2H1HY07_BREAU</name>
<dbReference type="InterPro" id="IPR036390">
    <property type="entry name" value="WH_DNA-bd_sf"/>
</dbReference>
<evidence type="ECO:0000313" key="6">
    <source>
        <dbReference type="EMBL" id="SMX62472.1"/>
    </source>
</evidence>
<reference evidence="9" key="1">
    <citation type="submission" date="2017-03" db="EMBL/GenBank/DDBJ databases">
        <authorList>
            <person name="Monnet C."/>
        </authorList>
    </citation>
    <scope>NUCLEOTIDE SEQUENCE [LARGE SCALE GENOMIC DNA]</scope>
    <source>
        <strain evidence="9">ATCC 9175</strain>
    </source>
</reference>
<keyword evidence="9" id="KW-1185">Reference proteome</keyword>
<dbReference type="Pfam" id="PF01614">
    <property type="entry name" value="IclR_C"/>
    <property type="match status" value="1"/>
</dbReference>
<evidence type="ECO:0000313" key="8">
    <source>
        <dbReference type="Proteomes" id="UP000234327"/>
    </source>
</evidence>
<dbReference type="PANTHER" id="PTHR30136:SF34">
    <property type="entry name" value="TRANSCRIPTIONAL REGULATOR"/>
    <property type="match status" value="1"/>
</dbReference>
<dbReference type="GO" id="GO:0045892">
    <property type="term" value="P:negative regulation of DNA-templated transcription"/>
    <property type="evidence" value="ECO:0007669"/>
    <property type="project" value="TreeGrafter"/>
</dbReference>
<dbReference type="AlphaFoldDB" id="A0A2H1HY07"/>
<keyword evidence="1" id="KW-0805">Transcription regulation</keyword>
<accession>A0A2H1HY07</accession>
<dbReference type="GO" id="GO:0003700">
    <property type="term" value="F:DNA-binding transcription factor activity"/>
    <property type="evidence" value="ECO:0007669"/>
    <property type="project" value="TreeGrafter"/>
</dbReference>
<dbReference type="PANTHER" id="PTHR30136">
    <property type="entry name" value="HELIX-TURN-HELIX TRANSCRIPTIONAL REGULATOR, ICLR FAMILY"/>
    <property type="match status" value="1"/>
</dbReference>
<dbReference type="GO" id="GO:0003677">
    <property type="term" value="F:DNA binding"/>
    <property type="evidence" value="ECO:0007669"/>
    <property type="project" value="UniProtKB-KW"/>
</dbReference>
<dbReference type="Gene3D" id="3.30.450.40">
    <property type="match status" value="1"/>
</dbReference>
<dbReference type="InterPro" id="IPR029016">
    <property type="entry name" value="GAF-like_dom_sf"/>
</dbReference>
<dbReference type="SUPFAM" id="SSF46785">
    <property type="entry name" value="Winged helix' DNA-binding domain"/>
    <property type="match status" value="1"/>
</dbReference>
<evidence type="ECO:0000256" key="3">
    <source>
        <dbReference type="ARBA" id="ARBA00023163"/>
    </source>
</evidence>
<keyword evidence="3" id="KW-0804">Transcription</keyword>
<reference evidence="7 8" key="2">
    <citation type="submission" date="2017-03" db="EMBL/GenBank/DDBJ databases">
        <authorList>
            <person name="Afonso C.L."/>
            <person name="Miller P.J."/>
            <person name="Scott M.A."/>
            <person name="Spackman E."/>
            <person name="Goraichik I."/>
            <person name="Dimitrov K.M."/>
            <person name="Suarez D.L."/>
            <person name="Swayne D.E."/>
        </authorList>
    </citation>
    <scope>NUCLEOTIDE SEQUENCE [LARGE SCALE GENOMIC DNA]</scope>
    <source>
        <strain evidence="6">6</strain>
        <strain evidence="8">6(3)</strain>
        <strain evidence="7">ATCC 9175</strain>
    </source>
</reference>
<dbReference type="SMART" id="SM00346">
    <property type="entry name" value="HTH_ICLR"/>
    <property type="match status" value="1"/>
</dbReference>
<dbReference type="Pfam" id="PF09339">
    <property type="entry name" value="HTH_IclR"/>
    <property type="match status" value="1"/>
</dbReference>
<dbReference type="InterPro" id="IPR005471">
    <property type="entry name" value="Tscrpt_reg_IclR_N"/>
</dbReference>
<dbReference type="Gene3D" id="1.10.10.10">
    <property type="entry name" value="Winged helix-like DNA-binding domain superfamily/Winged helix DNA-binding domain"/>
    <property type="match status" value="1"/>
</dbReference>
<keyword evidence="2" id="KW-0238">DNA-binding</keyword>
<organism evidence="7 9">
    <name type="scientific">Brevibacterium aurantiacum</name>
    <dbReference type="NCBI Taxonomy" id="273384"/>
    <lineage>
        <taxon>Bacteria</taxon>
        <taxon>Bacillati</taxon>
        <taxon>Actinomycetota</taxon>
        <taxon>Actinomycetes</taxon>
        <taxon>Micrococcales</taxon>
        <taxon>Brevibacteriaceae</taxon>
        <taxon>Brevibacterium</taxon>
    </lineage>
</organism>
<dbReference type="InterPro" id="IPR036388">
    <property type="entry name" value="WH-like_DNA-bd_sf"/>
</dbReference>
<evidence type="ECO:0000313" key="7">
    <source>
        <dbReference type="EMBL" id="SMX67716.1"/>
    </source>
</evidence>
<dbReference type="Proteomes" id="UP000234327">
    <property type="component" value="Unassembled WGS sequence"/>
</dbReference>
<evidence type="ECO:0000259" key="4">
    <source>
        <dbReference type="PROSITE" id="PS51077"/>
    </source>
</evidence>
<sequence>MLSVRVNADHIITLYAYRTDVHYAHTNMIARTLSESSLSSSMEDARGCDRYPGEVKSEMSPAEEPSQGAHYVKSAEKTLAVLLAFTAETPYRTVTEVAAATQLTRAAARRFLLTLVDLGYLSTEGSHFALTPRVLDIGAGFLAGLDLPKVAQPHLNDLAHDLDESATLSILDADDVVYIARAAAPRLHAVTVNLGNRLPAWATSMGRMLIAELPESFQEQFLARVEISPFTDHTVSSAHELGQELNRIRKQGWCLVSQELDDGLRGLAVPIRRGGNTLAALNVSLHTSHLRGLSVEDDLVPRLQRVAASIAEDFGGRAD</sequence>
<dbReference type="EMBL" id="FXZB01000003">
    <property type="protein sequence ID" value="SMX67716.1"/>
    <property type="molecule type" value="Genomic_DNA"/>
</dbReference>
<evidence type="ECO:0000256" key="1">
    <source>
        <dbReference type="ARBA" id="ARBA00023015"/>
    </source>
</evidence>
<protein>
    <submittedName>
        <fullName evidence="7">Transcriptional regulator, IclR family</fullName>
    </submittedName>
</protein>
<dbReference type="EMBL" id="FXYZ01000001">
    <property type="protein sequence ID" value="SMX62472.1"/>
    <property type="molecule type" value="Genomic_DNA"/>
</dbReference>
<proteinExistence type="predicted"/>
<dbReference type="InterPro" id="IPR014757">
    <property type="entry name" value="Tscrpt_reg_IclR_C"/>
</dbReference>